<dbReference type="InterPro" id="IPR036412">
    <property type="entry name" value="HAD-like_sf"/>
</dbReference>
<accession>A0A6M8FP66</accession>
<reference evidence="3" key="1">
    <citation type="submission" date="2020-07" db="EMBL/GenBank/DDBJ databases">
        <title>Nitrate ammonifying Pseudomonas campi sp. nov. isolated from German agricultural grassland.</title>
        <authorList>
            <person name="Timsy T."/>
            <person name="Ulrich A."/>
            <person name="Spanner T."/>
            <person name="Foesel B."/>
            <person name="Kolb S."/>
            <person name="Horn M.A."/>
            <person name="Behrendt U."/>
        </authorList>
    </citation>
    <scope>NUCLEOTIDE SEQUENCE</scope>
    <source>
        <strain evidence="3">S1-A32-2</strain>
    </source>
</reference>
<dbReference type="Pfam" id="PF24694">
    <property type="entry name" value="LNS2_PITM1-3"/>
    <property type="match status" value="1"/>
</dbReference>
<dbReference type="GO" id="GO:0031210">
    <property type="term" value="F:phosphatidylcholine binding"/>
    <property type="evidence" value="ECO:0007669"/>
    <property type="project" value="TreeGrafter"/>
</dbReference>
<dbReference type="KEGG" id="pcam:HNE05_03915"/>
<dbReference type="SUPFAM" id="SSF56784">
    <property type="entry name" value="HAD-like"/>
    <property type="match status" value="1"/>
</dbReference>
<dbReference type="GO" id="GO:0035091">
    <property type="term" value="F:phosphatidylinositol binding"/>
    <property type="evidence" value="ECO:0007669"/>
    <property type="project" value="TreeGrafter"/>
</dbReference>
<evidence type="ECO:0000256" key="1">
    <source>
        <dbReference type="SAM" id="SignalP"/>
    </source>
</evidence>
<dbReference type="Proteomes" id="UP000501379">
    <property type="component" value="Chromosome"/>
</dbReference>
<evidence type="ECO:0000313" key="4">
    <source>
        <dbReference type="Proteomes" id="UP000501379"/>
    </source>
</evidence>
<keyword evidence="4" id="KW-1185">Reference proteome</keyword>
<dbReference type="GO" id="GO:0005737">
    <property type="term" value="C:cytoplasm"/>
    <property type="evidence" value="ECO:0007669"/>
    <property type="project" value="TreeGrafter"/>
</dbReference>
<feature type="chain" id="PRO_5026936325" evidence="1">
    <location>
        <begin position="19"/>
        <end position="321"/>
    </location>
</feature>
<evidence type="ECO:0000313" key="3">
    <source>
        <dbReference type="EMBL" id="QKE62538.1"/>
    </source>
</evidence>
<gene>
    <name evidence="3" type="ORF">HNE05_03915</name>
</gene>
<dbReference type="PANTHER" id="PTHR10658:SF11">
    <property type="entry name" value="VIBRATOR, ISOFORM B"/>
    <property type="match status" value="1"/>
</dbReference>
<dbReference type="GO" id="GO:0008526">
    <property type="term" value="F:phosphatidylinositol transfer activity"/>
    <property type="evidence" value="ECO:0007669"/>
    <property type="project" value="TreeGrafter"/>
</dbReference>
<dbReference type="InterPro" id="IPR031315">
    <property type="entry name" value="LNS2/PITP"/>
</dbReference>
<dbReference type="RefSeq" id="WP_173204427.1">
    <property type="nucleotide sequence ID" value="NZ_CP053697.2"/>
</dbReference>
<dbReference type="PANTHER" id="PTHR10658">
    <property type="entry name" value="PHOSPHATIDYLINOSITOL TRANSFER PROTEIN"/>
    <property type="match status" value="1"/>
</dbReference>
<dbReference type="AlphaFoldDB" id="A0A6M8FP66"/>
<name>A0A6M8FP66_9GAMM</name>
<proteinExistence type="predicted"/>
<feature type="signal peptide" evidence="1">
    <location>
        <begin position="1"/>
        <end position="18"/>
    </location>
</feature>
<feature type="domain" description="LNS2/PITP" evidence="2">
    <location>
        <begin position="155"/>
        <end position="297"/>
    </location>
</feature>
<dbReference type="InterPro" id="IPR001666">
    <property type="entry name" value="PI_transfer"/>
</dbReference>
<keyword evidence="1" id="KW-0732">Signal</keyword>
<dbReference type="EMBL" id="CP053697">
    <property type="protein sequence ID" value="QKE62538.1"/>
    <property type="molecule type" value="Genomic_DNA"/>
</dbReference>
<evidence type="ECO:0000259" key="2">
    <source>
        <dbReference type="SMART" id="SM00775"/>
    </source>
</evidence>
<organism evidence="3 4">
    <name type="scientific">Aquipseudomonas campi</name>
    <dbReference type="NCBI Taxonomy" id="2731681"/>
    <lineage>
        <taxon>Bacteria</taxon>
        <taxon>Pseudomonadati</taxon>
        <taxon>Pseudomonadota</taxon>
        <taxon>Gammaproteobacteria</taxon>
        <taxon>Pseudomonadales</taxon>
        <taxon>Pseudomonadaceae</taxon>
        <taxon>Aquipseudomonas</taxon>
    </lineage>
</organism>
<dbReference type="Pfam" id="PF24695">
    <property type="entry name" value="PITM1-3"/>
    <property type="match status" value="1"/>
</dbReference>
<sequence length="321" mass="35468">MRVLAALTLLALSAQASAQCPDFQSPANPPSFTKPAKKSFRHFGSTVLAGLYKPWHMVHDQMVRSGQAATVTAKFDYDAVLHKDLEGEYVHAYLYGTGMGGWSYLGRHTTDSDGKINVAVGTRPVGEYRLRFVVEGDLSQVDGYLSVVDPNRPAVLFDIDGTLTINDFEAYADYVGVKTAQAYYYAPQTVKAYRDKGYQLVFLTARPYWVTKDARQWFDYQGIPQWHYRSNPYGDGPIPPDTQAHKTNYVKYLREQVGLNIVRAYGNATTDIAAYADGGIPKAQTWIIGEHAGSSGTQAVDGDYSYHFSTVVAATPNANCN</sequence>
<dbReference type="SMART" id="SM00775">
    <property type="entry name" value="LNS2"/>
    <property type="match status" value="1"/>
</dbReference>
<dbReference type="InterPro" id="IPR023214">
    <property type="entry name" value="HAD_sf"/>
</dbReference>
<dbReference type="CDD" id="cd01427">
    <property type="entry name" value="HAD_like"/>
    <property type="match status" value="1"/>
</dbReference>
<dbReference type="Gene3D" id="3.40.50.1000">
    <property type="entry name" value="HAD superfamily/HAD-like"/>
    <property type="match status" value="1"/>
</dbReference>
<protein>
    <submittedName>
        <fullName evidence="3">Haloacid dehalogenase</fullName>
    </submittedName>
</protein>
<dbReference type="GO" id="GO:0008525">
    <property type="term" value="F:phosphatidylcholine transporter activity"/>
    <property type="evidence" value="ECO:0007669"/>
    <property type="project" value="TreeGrafter"/>
</dbReference>